<evidence type="ECO:0000256" key="4">
    <source>
        <dbReference type="ARBA" id="ARBA00023134"/>
    </source>
</evidence>
<evidence type="ECO:0000313" key="9">
    <source>
        <dbReference type="EMBL" id="KAF6028709.1"/>
    </source>
</evidence>
<evidence type="ECO:0000256" key="6">
    <source>
        <dbReference type="ARBA" id="ARBA00034320"/>
    </source>
</evidence>
<keyword evidence="10" id="KW-1185">Reference proteome</keyword>
<dbReference type="Gene3D" id="3.30.1220.10">
    <property type="entry name" value="CobW-like, C-terminal domain"/>
    <property type="match status" value="1"/>
</dbReference>
<evidence type="ECO:0000259" key="8">
    <source>
        <dbReference type="SMART" id="SM00833"/>
    </source>
</evidence>
<comment type="catalytic activity">
    <reaction evidence="7">
        <text>GTP + H2O = GDP + phosphate + H(+)</text>
        <dbReference type="Rhea" id="RHEA:19669"/>
        <dbReference type="ChEBI" id="CHEBI:15377"/>
        <dbReference type="ChEBI" id="CHEBI:15378"/>
        <dbReference type="ChEBI" id="CHEBI:37565"/>
        <dbReference type="ChEBI" id="CHEBI:43474"/>
        <dbReference type="ChEBI" id="CHEBI:58189"/>
    </reaction>
    <physiologicalReaction direction="left-to-right" evidence="7">
        <dbReference type="Rhea" id="RHEA:19670"/>
    </physiologicalReaction>
</comment>
<evidence type="ECO:0000256" key="3">
    <source>
        <dbReference type="ARBA" id="ARBA00022833"/>
    </source>
</evidence>
<dbReference type="GO" id="GO:0005525">
    <property type="term" value="F:GTP binding"/>
    <property type="evidence" value="ECO:0007669"/>
    <property type="project" value="UniProtKB-KW"/>
</dbReference>
<dbReference type="AlphaFoldDB" id="A0A7J7JQS3"/>
<name>A0A7J7JQS3_BUGNE</name>
<dbReference type="SUPFAM" id="SSF52540">
    <property type="entry name" value="P-loop containing nucleoside triphosphate hydrolases"/>
    <property type="match status" value="1"/>
</dbReference>
<protein>
    <submittedName>
        <fullName evidence="9">CBWD1</fullName>
    </submittedName>
</protein>
<dbReference type="PANTHER" id="PTHR13748:SF31">
    <property type="entry name" value="ZINC-REGULATED GTPASE METALLOPROTEIN ACTIVATOR 1A-RELATED"/>
    <property type="match status" value="1"/>
</dbReference>
<dbReference type="PANTHER" id="PTHR13748">
    <property type="entry name" value="COBW-RELATED"/>
    <property type="match status" value="1"/>
</dbReference>
<dbReference type="Gene3D" id="3.40.50.300">
    <property type="entry name" value="P-loop containing nucleotide triphosphate hydrolases"/>
    <property type="match status" value="1"/>
</dbReference>
<dbReference type="CDD" id="cd03112">
    <property type="entry name" value="CobW-like"/>
    <property type="match status" value="1"/>
</dbReference>
<dbReference type="SUPFAM" id="SSF90002">
    <property type="entry name" value="Hypothetical protein YjiA, C-terminal domain"/>
    <property type="match status" value="1"/>
</dbReference>
<dbReference type="GO" id="GO:0016787">
    <property type="term" value="F:hydrolase activity"/>
    <property type="evidence" value="ECO:0007669"/>
    <property type="project" value="UniProtKB-KW"/>
</dbReference>
<dbReference type="InterPro" id="IPR051316">
    <property type="entry name" value="Zinc-reg_GTPase_activator"/>
</dbReference>
<evidence type="ECO:0000256" key="2">
    <source>
        <dbReference type="ARBA" id="ARBA00022801"/>
    </source>
</evidence>
<gene>
    <name evidence="9" type="ORF">EB796_012989</name>
</gene>
<keyword evidence="5" id="KW-0143">Chaperone</keyword>
<accession>A0A7J7JQS3</accession>
<dbReference type="SMART" id="SM00833">
    <property type="entry name" value="CobW_C"/>
    <property type="match status" value="1"/>
</dbReference>
<keyword evidence="3" id="KW-0862">Zinc</keyword>
<evidence type="ECO:0000256" key="7">
    <source>
        <dbReference type="ARBA" id="ARBA00049117"/>
    </source>
</evidence>
<feature type="domain" description="CobW C-terminal" evidence="8">
    <location>
        <begin position="276"/>
        <end position="377"/>
    </location>
</feature>
<organism evidence="9 10">
    <name type="scientific">Bugula neritina</name>
    <name type="common">Brown bryozoan</name>
    <name type="synonym">Sertularia neritina</name>
    <dbReference type="NCBI Taxonomy" id="10212"/>
    <lineage>
        <taxon>Eukaryota</taxon>
        <taxon>Metazoa</taxon>
        <taxon>Spiralia</taxon>
        <taxon>Lophotrochozoa</taxon>
        <taxon>Bryozoa</taxon>
        <taxon>Gymnolaemata</taxon>
        <taxon>Cheilostomatida</taxon>
        <taxon>Flustrina</taxon>
        <taxon>Buguloidea</taxon>
        <taxon>Bugulidae</taxon>
        <taxon>Bugula</taxon>
    </lineage>
</organism>
<dbReference type="Pfam" id="PF02492">
    <property type="entry name" value="cobW"/>
    <property type="match status" value="1"/>
</dbReference>
<sequence length="380" mass="41866">MDGGDVLLEEEDDDEIPTLIPVVSELGESRSVPVTIITGYLGAGKTTLLNYILSENHGKRIAVIMNEFGEGESDMEKSMTVSTGEQDSALFEEWLELRNGCLCCSIKDNAVRAIELLMEKQGKFDYILLETTGLADPGPIANLFWLDDELASNIFVDGILTVIDSKHFISQVEEKKADIDINEAVRQVALADIILLNKTDLITETEKSGILSQICAINSAAIVISTVNSRVDLDKILDLNAYGCDSSHSYLQQNLSLKQQSERVLTAAGNHLDKTVSTVRVDLPGTLNTLEFDQFLQLLLWESQISSPTGATMEVLRLKGVICESDCEHTTILQGVYETYDKRSSNIPIPKEPHSSIVFIGRNLDQQVLESSVQRCIIPS</sequence>
<comment type="caution">
    <text evidence="9">The sequence shown here is derived from an EMBL/GenBank/DDBJ whole genome shotgun (WGS) entry which is preliminary data.</text>
</comment>
<dbReference type="InterPro" id="IPR036627">
    <property type="entry name" value="CobW-likC_sf"/>
</dbReference>
<dbReference type="GO" id="GO:0005737">
    <property type="term" value="C:cytoplasm"/>
    <property type="evidence" value="ECO:0007669"/>
    <property type="project" value="TreeGrafter"/>
</dbReference>
<evidence type="ECO:0000256" key="1">
    <source>
        <dbReference type="ARBA" id="ARBA00022741"/>
    </source>
</evidence>
<dbReference type="Proteomes" id="UP000593567">
    <property type="component" value="Unassembled WGS sequence"/>
</dbReference>
<dbReference type="InterPro" id="IPR027417">
    <property type="entry name" value="P-loop_NTPase"/>
</dbReference>
<evidence type="ECO:0000313" key="10">
    <source>
        <dbReference type="Proteomes" id="UP000593567"/>
    </source>
</evidence>
<keyword evidence="4" id="KW-0342">GTP-binding</keyword>
<keyword evidence="1" id="KW-0547">Nucleotide-binding</keyword>
<evidence type="ECO:0000256" key="5">
    <source>
        <dbReference type="ARBA" id="ARBA00023186"/>
    </source>
</evidence>
<keyword evidence="2" id="KW-0378">Hydrolase</keyword>
<dbReference type="Pfam" id="PF07683">
    <property type="entry name" value="CobW_C"/>
    <property type="match status" value="1"/>
</dbReference>
<reference evidence="9" key="1">
    <citation type="submission" date="2020-06" db="EMBL/GenBank/DDBJ databases">
        <title>Draft genome of Bugula neritina, a colonial animal packing powerful symbionts and potential medicines.</title>
        <authorList>
            <person name="Rayko M."/>
        </authorList>
    </citation>
    <scope>NUCLEOTIDE SEQUENCE [LARGE SCALE GENOMIC DNA]</scope>
    <source>
        <strain evidence="9">Kwan_BN1</strain>
    </source>
</reference>
<dbReference type="InterPro" id="IPR003495">
    <property type="entry name" value="CobW/HypB/UreG_nucleotide-bd"/>
</dbReference>
<dbReference type="InterPro" id="IPR011629">
    <property type="entry name" value="CobW-like_C"/>
</dbReference>
<dbReference type="EMBL" id="VXIV02001923">
    <property type="protein sequence ID" value="KAF6028709.1"/>
    <property type="molecule type" value="Genomic_DNA"/>
</dbReference>
<proteinExistence type="inferred from homology"/>
<dbReference type="OrthoDB" id="258627at2759"/>
<comment type="similarity">
    <text evidence="6">Belongs to the SIMIBI class G3E GTPase family. ZNG1 subfamily.</text>
</comment>